<sequence length="97" mass="11244">MASFSPVSKILSGYQVDEDKQRRISREWQDFAYRLALELDDKAHTSLYMRLCKNTPRPILEEARTFVKGATNAKSKGRLFMWKVKELKTAATEKVAF</sequence>
<protein>
    <submittedName>
        <fullName evidence="1">Uncharacterized protein</fullName>
    </submittedName>
</protein>
<reference evidence="1 2" key="1">
    <citation type="journal article" date="2016" name="Nat. Commun.">
        <title>Thousands of microbial genomes shed light on interconnected biogeochemical processes in an aquifer system.</title>
        <authorList>
            <person name="Anantharaman K."/>
            <person name="Brown C.T."/>
            <person name="Hug L.A."/>
            <person name="Sharon I."/>
            <person name="Castelle C.J."/>
            <person name="Probst A.J."/>
            <person name="Thomas B.C."/>
            <person name="Singh A."/>
            <person name="Wilkins M.J."/>
            <person name="Karaoz U."/>
            <person name="Brodie E.L."/>
            <person name="Williams K.H."/>
            <person name="Hubbard S.S."/>
            <person name="Banfield J.F."/>
        </authorList>
    </citation>
    <scope>NUCLEOTIDE SEQUENCE [LARGE SCALE GENOMIC DNA]</scope>
</reference>
<comment type="caution">
    <text evidence="1">The sequence shown here is derived from an EMBL/GenBank/DDBJ whole genome shotgun (WGS) entry which is preliminary data.</text>
</comment>
<dbReference type="EMBL" id="MFAH01000044">
    <property type="protein sequence ID" value="OGD70770.1"/>
    <property type="molecule type" value="Genomic_DNA"/>
</dbReference>
<evidence type="ECO:0000313" key="1">
    <source>
        <dbReference type="EMBL" id="OGD70770.1"/>
    </source>
</evidence>
<dbReference type="Proteomes" id="UP000177390">
    <property type="component" value="Unassembled WGS sequence"/>
</dbReference>
<evidence type="ECO:0000313" key="2">
    <source>
        <dbReference type="Proteomes" id="UP000177390"/>
    </source>
</evidence>
<gene>
    <name evidence="1" type="ORF">A3D09_03715</name>
</gene>
<name>A0A1F5ETS8_9BACT</name>
<dbReference type="AlphaFoldDB" id="A0A1F5ETS8"/>
<organism evidence="1 2">
    <name type="scientific">Candidatus Collierbacteria bacterium RIFCSPHIGHO2_02_FULL_49_10</name>
    <dbReference type="NCBI Taxonomy" id="1817723"/>
    <lineage>
        <taxon>Bacteria</taxon>
        <taxon>Candidatus Collieribacteriota</taxon>
    </lineage>
</organism>
<accession>A0A1F5ETS8</accession>
<proteinExistence type="predicted"/>